<feature type="signal peptide" evidence="1">
    <location>
        <begin position="1"/>
        <end position="21"/>
    </location>
</feature>
<evidence type="ECO:0000313" key="3">
    <source>
        <dbReference type="Proteomes" id="UP000708208"/>
    </source>
</evidence>
<sequence>MGPRKLFFCFTCLFTYPFCNGFMIQPNPGSLFAISNRIEEYMSSDSDSIETYKVAQYQPRHVHLAYT</sequence>
<proteinExistence type="predicted"/>
<comment type="caution">
    <text evidence="2">The sequence shown here is derived from an EMBL/GenBank/DDBJ whole genome shotgun (WGS) entry which is preliminary data.</text>
</comment>
<name>A0A8J2PSX9_9HEXA</name>
<dbReference type="AlphaFoldDB" id="A0A8J2PSX9"/>
<protein>
    <submittedName>
        <fullName evidence="2">Uncharacterized protein</fullName>
    </submittedName>
</protein>
<accession>A0A8J2PSX9</accession>
<feature type="chain" id="PRO_5035234464" evidence="1">
    <location>
        <begin position="22"/>
        <end position="67"/>
    </location>
</feature>
<evidence type="ECO:0000256" key="1">
    <source>
        <dbReference type="SAM" id="SignalP"/>
    </source>
</evidence>
<keyword evidence="1" id="KW-0732">Signal</keyword>
<dbReference type="EMBL" id="CAJVCH010564634">
    <property type="protein sequence ID" value="CAG7832364.1"/>
    <property type="molecule type" value="Genomic_DNA"/>
</dbReference>
<organism evidence="2 3">
    <name type="scientific">Allacma fusca</name>
    <dbReference type="NCBI Taxonomy" id="39272"/>
    <lineage>
        <taxon>Eukaryota</taxon>
        <taxon>Metazoa</taxon>
        <taxon>Ecdysozoa</taxon>
        <taxon>Arthropoda</taxon>
        <taxon>Hexapoda</taxon>
        <taxon>Collembola</taxon>
        <taxon>Symphypleona</taxon>
        <taxon>Sminthuridae</taxon>
        <taxon>Allacma</taxon>
    </lineage>
</organism>
<gene>
    <name evidence="2" type="ORF">AFUS01_LOCUS42049</name>
</gene>
<keyword evidence="3" id="KW-1185">Reference proteome</keyword>
<dbReference type="Proteomes" id="UP000708208">
    <property type="component" value="Unassembled WGS sequence"/>
</dbReference>
<evidence type="ECO:0000313" key="2">
    <source>
        <dbReference type="EMBL" id="CAG7832364.1"/>
    </source>
</evidence>
<feature type="non-terminal residue" evidence="2">
    <location>
        <position position="67"/>
    </location>
</feature>
<reference evidence="2" key="1">
    <citation type="submission" date="2021-06" db="EMBL/GenBank/DDBJ databases">
        <authorList>
            <person name="Hodson N. C."/>
            <person name="Mongue J. A."/>
            <person name="Jaron S. K."/>
        </authorList>
    </citation>
    <scope>NUCLEOTIDE SEQUENCE</scope>
</reference>